<dbReference type="GO" id="GO:0004252">
    <property type="term" value="F:serine-type endopeptidase activity"/>
    <property type="evidence" value="ECO:0007669"/>
    <property type="project" value="TreeGrafter"/>
</dbReference>
<organism evidence="4 5">
    <name type="scientific">Didymodactylos carnosus</name>
    <dbReference type="NCBI Taxonomy" id="1234261"/>
    <lineage>
        <taxon>Eukaryota</taxon>
        <taxon>Metazoa</taxon>
        <taxon>Spiralia</taxon>
        <taxon>Gnathifera</taxon>
        <taxon>Rotifera</taxon>
        <taxon>Eurotatoria</taxon>
        <taxon>Bdelloidea</taxon>
        <taxon>Philodinida</taxon>
        <taxon>Philodinidae</taxon>
        <taxon>Didymodactylos</taxon>
    </lineage>
</organism>
<dbReference type="GO" id="GO:0006508">
    <property type="term" value="P:proteolysis"/>
    <property type="evidence" value="ECO:0007669"/>
    <property type="project" value="InterPro"/>
</dbReference>
<dbReference type="Pfam" id="PF00326">
    <property type="entry name" value="Peptidase_S9"/>
    <property type="match status" value="1"/>
</dbReference>
<dbReference type="InterPro" id="IPR001375">
    <property type="entry name" value="Peptidase_S9_cat"/>
</dbReference>
<dbReference type="AlphaFoldDB" id="A0A8S2Y6V5"/>
<evidence type="ECO:0000256" key="1">
    <source>
        <dbReference type="ARBA" id="ARBA00022801"/>
    </source>
</evidence>
<dbReference type="EMBL" id="CAJOBA010107555">
    <property type="protein sequence ID" value="CAF4542943.1"/>
    <property type="molecule type" value="Genomic_DNA"/>
</dbReference>
<keyword evidence="1" id="KW-0378">Hydrolase</keyword>
<dbReference type="PANTHER" id="PTHR42776">
    <property type="entry name" value="SERINE PEPTIDASE S9 FAMILY MEMBER"/>
    <property type="match status" value="1"/>
</dbReference>
<evidence type="ECO:0000313" key="3">
    <source>
        <dbReference type="EMBL" id="CAF1670285.1"/>
    </source>
</evidence>
<evidence type="ECO:0000259" key="2">
    <source>
        <dbReference type="Pfam" id="PF00326"/>
    </source>
</evidence>
<name>A0A8S2Y6V5_9BILA</name>
<dbReference type="SUPFAM" id="SSF53474">
    <property type="entry name" value="alpha/beta-Hydrolases"/>
    <property type="match status" value="1"/>
</dbReference>
<proteinExistence type="predicted"/>
<accession>A0A8S2Y6V5</accession>
<gene>
    <name evidence="3" type="ORF">OVA965_LOCUS45693</name>
    <name evidence="4" type="ORF">TMI583_LOCUS49414</name>
</gene>
<protein>
    <recommendedName>
        <fullName evidence="2">Peptidase S9 prolyl oligopeptidase catalytic domain-containing protein</fullName>
    </recommendedName>
</protein>
<comment type="caution">
    <text evidence="4">The sequence shown here is derived from an EMBL/GenBank/DDBJ whole genome shotgun (WGS) entry which is preliminary data.</text>
</comment>
<reference evidence="4" key="1">
    <citation type="submission" date="2021-02" db="EMBL/GenBank/DDBJ databases">
        <authorList>
            <person name="Nowell W R."/>
        </authorList>
    </citation>
    <scope>NUCLEOTIDE SEQUENCE</scope>
</reference>
<sequence>LIGKYPADYDLAVMRNPVTDLVAQYTVTDIPDWVLSQTSNDQFDFINGRNRYDVVKGSMIQQSPVHFIDNVKTPVLLQLGKKDRRVPINLGLRYYENLKARNVPVKLFTYDSNHALAEVIVASDCFVNTILFIDEYFPVHSE</sequence>
<dbReference type="PANTHER" id="PTHR42776:SF4">
    <property type="entry name" value="ACYLAMINO-ACID-RELEASING ENZYME"/>
    <property type="match status" value="1"/>
</dbReference>
<feature type="domain" description="Peptidase S9 prolyl oligopeptidase catalytic" evidence="2">
    <location>
        <begin position="3"/>
        <end position="117"/>
    </location>
</feature>
<evidence type="ECO:0000313" key="5">
    <source>
        <dbReference type="Proteomes" id="UP000682733"/>
    </source>
</evidence>
<feature type="non-terminal residue" evidence="4">
    <location>
        <position position="1"/>
    </location>
</feature>
<dbReference type="InterPro" id="IPR029058">
    <property type="entry name" value="AB_hydrolase_fold"/>
</dbReference>
<dbReference type="Gene3D" id="3.40.50.1820">
    <property type="entry name" value="alpha/beta hydrolase"/>
    <property type="match status" value="1"/>
</dbReference>
<dbReference type="Proteomes" id="UP000677228">
    <property type="component" value="Unassembled WGS sequence"/>
</dbReference>
<dbReference type="EMBL" id="CAJNOK010074191">
    <property type="protein sequence ID" value="CAF1670285.1"/>
    <property type="molecule type" value="Genomic_DNA"/>
</dbReference>
<dbReference type="Proteomes" id="UP000682733">
    <property type="component" value="Unassembled WGS sequence"/>
</dbReference>
<evidence type="ECO:0000313" key="4">
    <source>
        <dbReference type="EMBL" id="CAF4542943.1"/>
    </source>
</evidence>